<keyword evidence="1" id="KW-0175">Coiled coil</keyword>
<keyword evidence="3" id="KW-1185">Reference proteome</keyword>
<dbReference type="EMBL" id="BMHH01000007">
    <property type="protein sequence ID" value="GGA92409.1"/>
    <property type="molecule type" value="Genomic_DNA"/>
</dbReference>
<accession>A0A916WFD1</accession>
<feature type="coiled-coil region" evidence="1">
    <location>
        <begin position="86"/>
        <end position="113"/>
    </location>
</feature>
<reference evidence="2" key="1">
    <citation type="journal article" date="2014" name="Int. J. Syst. Evol. Microbiol.">
        <title>Complete genome sequence of Corynebacterium casei LMG S-19264T (=DSM 44701T), isolated from a smear-ripened cheese.</title>
        <authorList>
            <consortium name="US DOE Joint Genome Institute (JGI-PGF)"/>
            <person name="Walter F."/>
            <person name="Albersmeier A."/>
            <person name="Kalinowski J."/>
            <person name="Ruckert C."/>
        </authorList>
    </citation>
    <scope>NUCLEOTIDE SEQUENCE</scope>
    <source>
        <strain evidence="2">CGMCC 1.15082</strain>
    </source>
</reference>
<evidence type="ECO:0000313" key="3">
    <source>
        <dbReference type="Proteomes" id="UP000646478"/>
    </source>
</evidence>
<evidence type="ECO:0000256" key="1">
    <source>
        <dbReference type="SAM" id="Coils"/>
    </source>
</evidence>
<evidence type="ECO:0000313" key="2">
    <source>
        <dbReference type="EMBL" id="GGA92409.1"/>
    </source>
</evidence>
<dbReference type="Proteomes" id="UP000646478">
    <property type="component" value="Unassembled WGS sequence"/>
</dbReference>
<name>A0A916WFD1_9HYPH</name>
<comment type="caution">
    <text evidence="2">The sequence shown here is derived from an EMBL/GenBank/DDBJ whole genome shotgun (WGS) entry which is preliminary data.</text>
</comment>
<reference evidence="2" key="2">
    <citation type="submission" date="2020-09" db="EMBL/GenBank/DDBJ databases">
        <authorList>
            <person name="Sun Q."/>
            <person name="Zhou Y."/>
        </authorList>
    </citation>
    <scope>NUCLEOTIDE SEQUENCE</scope>
    <source>
        <strain evidence="2">CGMCC 1.15082</strain>
    </source>
</reference>
<dbReference type="RefSeq" id="WP_188824088.1">
    <property type="nucleotide sequence ID" value="NZ_BMHH01000007.1"/>
</dbReference>
<protein>
    <submittedName>
        <fullName evidence="2">Uncharacterized protein</fullName>
    </submittedName>
</protein>
<sequence length="215" mass="24004">MSRPPTDYAAAREAILRTEIAYNTEKNILPSVIKVAEGLLSRGLELSEAYREVHAKLGTKHQALTMFFDGLLNTAAFWSPTKLTTAREKRSRLDNLNNEIAKKAGELAVLLEKRSNLNGQDGFYSHTHYDVLEVMEVAARHNSFYEMHVSEKVRALRGLYDLRYWPSLGEFVNTLAMDAREAVVEASNPLTAAGTASKRASQADFSGIMEQLPQT</sequence>
<dbReference type="AlphaFoldDB" id="A0A916WFD1"/>
<organism evidence="2 3">
    <name type="scientific">Brucella endophytica</name>
    <dbReference type="NCBI Taxonomy" id="1963359"/>
    <lineage>
        <taxon>Bacteria</taxon>
        <taxon>Pseudomonadati</taxon>
        <taxon>Pseudomonadota</taxon>
        <taxon>Alphaproteobacteria</taxon>
        <taxon>Hyphomicrobiales</taxon>
        <taxon>Brucellaceae</taxon>
        <taxon>Brucella/Ochrobactrum group</taxon>
        <taxon>Brucella</taxon>
    </lineage>
</organism>
<proteinExistence type="predicted"/>
<gene>
    <name evidence="2" type="ORF">GCM10011491_20520</name>
</gene>